<protein>
    <submittedName>
        <fullName evidence="4">Uncharacterized protein</fullName>
    </submittedName>
</protein>
<feature type="region of interest" description="Disordered" evidence="3">
    <location>
        <begin position="219"/>
        <end position="246"/>
    </location>
</feature>
<evidence type="ECO:0000256" key="1">
    <source>
        <dbReference type="ARBA" id="ARBA00004340"/>
    </source>
</evidence>
<sequence length="282" mass="31707">MDIEINSEIEGSFQSKTVEAQASTELQPIKLIFPSFGEKAIQKCRPGVSMVVDRCIISYHPQCPINSTGRVQVFVYDKRLDSQDQEQAQWVFPVNCPIDLYYYGSSFASMNDEMCPWIAMYRLEGSNIKHGVRYCKLKAHVKLCTSKRPEELPFKPPEFRIRSTRFNNDDVDCSHVGYAEKQPQLCRTQSTIESRGPQRPRLLPGLTYQQACSSVSLPIGPVGHLQRQDDEDPGPSVSQVESNTSNTILLEPSELAQMVGNVVAQAMKATTSTEDKKKKPEV</sequence>
<dbReference type="GO" id="GO:0043657">
    <property type="term" value="C:host cell"/>
    <property type="evidence" value="ECO:0007669"/>
    <property type="project" value="UniProtKB-SubCell"/>
</dbReference>
<evidence type="ECO:0000256" key="3">
    <source>
        <dbReference type="SAM" id="MobiDB-lite"/>
    </source>
</evidence>
<dbReference type="Proteomes" id="UP000428333">
    <property type="component" value="Linkage Group LG04"/>
</dbReference>
<dbReference type="AlphaFoldDB" id="A0A6A4LX10"/>
<keyword evidence="5" id="KW-1185">Reference proteome</keyword>
<keyword evidence="2" id="KW-0238">DNA-binding</keyword>
<gene>
    <name evidence="4" type="ORF">C3L33_06355</name>
</gene>
<dbReference type="GO" id="GO:0003677">
    <property type="term" value="F:DNA binding"/>
    <property type="evidence" value="ECO:0007669"/>
    <property type="project" value="UniProtKB-KW"/>
</dbReference>
<evidence type="ECO:0000313" key="4">
    <source>
        <dbReference type="EMBL" id="KAE9461742.1"/>
    </source>
</evidence>
<dbReference type="GO" id="GO:0033644">
    <property type="term" value="C:host cell membrane"/>
    <property type="evidence" value="ECO:0007669"/>
    <property type="project" value="InterPro"/>
</dbReference>
<feature type="compositionally biased region" description="Polar residues" evidence="3">
    <location>
        <begin position="236"/>
        <end position="246"/>
    </location>
</feature>
<accession>A0A6A4LX10</accession>
<dbReference type="EMBL" id="QEFC01000942">
    <property type="protein sequence ID" value="KAE9461742.1"/>
    <property type="molecule type" value="Genomic_DNA"/>
</dbReference>
<proteinExistence type="predicted"/>
<comment type="subcellular location">
    <subcellularLocation>
        <location evidence="1">Host cell</location>
    </subcellularLocation>
</comment>
<dbReference type="GO" id="GO:0046740">
    <property type="term" value="P:transport of virus in host, cell to cell"/>
    <property type="evidence" value="ECO:0007669"/>
    <property type="project" value="InterPro"/>
</dbReference>
<evidence type="ECO:0000256" key="2">
    <source>
        <dbReference type="ARBA" id="ARBA00023125"/>
    </source>
</evidence>
<name>A0A6A4LX10_9ERIC</name>
<feature type="non-terminal residue" evidence="4">
    <location>
        <position position="1"/>
    </location>
</feature>
<dbReference type="InterPro" id="IPR000211">
    <property type="entry name" value="Gemini_BL"/>
</dbReference>
<dbReference type="OrthoDB" id="1647203at2759"/>
<evidence type="ECO:0000313" key="5">
    <source>
        <dbReference type="Proteomes" id="UP000428333"/>
    </source>
</evidence>
<organism evidence="4 5">
    <name type="scientific">Rhododendron williamsianum</name>
    <dbReference type="NCBI Taxonomy" id="262921"/>
    <lineage>
        <taxon>Eukaryota</taxon>
        <taxon>Viridiplantae</taxon>
        <taxon>Streptophyta</taxon>
        <taxon>Embryophyta</taxon>
        <taxon>Tracheophyta</taxon>
        <taxon>Spermatophyta</taxon>
        <taxon>Magnoliopsida</taxon>
        <taxon>eudicotyledons</taxon>
        <taxon>Gunneridae</taxon>
        <taxon>Pentapetalae</taxon>
        <taxon>asterids</taxon>
        <taxon>Ericales</taxon>
        <taxon>Ericaceae</taxon>
        <taxon>Ericoideae</taxon>
        <taxon>Rhodoreae</taxon>
        <taxon>Rhododendron</taxon>
    </lineage>
</organism>
<dbReference type="Pfam" id="PF00845">
    <property type="entry name" value="Gemini_BL1"/>
    <property type="match status" value="1"/>
</dbReference>
<comment type="caution">
    <text evidence="4">The sequence shown here is derived from an EMBL/GenBank/DDBJ whole genome shotgun (WGS) entry which is preliminary data.</text>
</comment>
<reference evidence="4 5" key="1">
    <citation type="journal article" date="2019" name="Genome Biol. Evol.">
        <title>The Rhododendron genome and chromosomal organization provide insight into shared whole-genome duplications across the heath family (Ericaceae).</title>
        <authorList>
            <person name="Soza V.L."/>
            <person name="Lindsley D."/>
            <person name="Waalkes A."/>
            <person name="Ramage E."/>
            <person name="Patwardhan R.P."/>
            <person name="Burton J.N."/>
            <person name="Adey A."/>
            <person name="Kumar A."/>
            <person name="Qiu R."/>
            <person name="Shendure J."/>
            <person name="Hall B."/>
        </authorList>
    </citation>
    <scope>NUCLEOTIDE SEQUENCE [LARGE SCALE GENOMIC DNA]</scope>
    <source>
        <strain evidence="4">RSF 1966-606</strain>
    </source>
</reference>